<dbReference type="EMBL" id="RYFG02000093">
    <property type="protein sequence ID" value="TRW95007.1"/>
    <property type="molecule type" value="Genomic_DNA"/>
</dbReference>
<name>A0ABY3CAB3_9GAMM</name>
<keyword evidence="3" id="KW-1185">Reference proteome</keyword>
<organism evidence="2 3">
    <name type="scientific">Candidatus Methylobacter oryzae</name>
    <dbReference type="NCBI Taxonomy" id="2497749"/>
    <lineage>
        <taxon>Bacteria</taxon>
        <taxon>Pseudomonadati</taxon>
        <taxon>Pseudomonadota</taxon>
        <taxon>Gammaproteobacteria</taxon>
        <taxon>Methylococcales</taxon>
        <taxon>Methylococcaceae</taxon>
        <taxon>Methylobacter</taxon>
    </lineage>
</organism>
<dbReference type="Proteomes" id="UP000733744">
    <property type="component" value="Unassembled WGS sequence"/>
</dbReference>
<dbReference type="RefSeq" id="WP_206667258.1">
    <property type="nucleotide sequence ID" value="NZ_RYFG02000093.1"/>
</dbReference>
<accession>A0ABY3CAB3</accession>
<proteinExistence type="predicted"/>
<keyword evidence="1" id="KW-1133">Transmembrane helix</keyword>
<gene>
    <name evidence="2" type="ORF">EKO24_010605</name>
</gene>
<keyword evidence="1" id="KW-0472">Membrane</keyword>
<keyword evidence="1" id="KW-0812">Transmembrane</keyword>
<evidence type="ECO:0000313" key="2">
    <source>
        <dbReference type="EMBL" id="TRW95007.1"/>
    </source>
</evidence>
<evidence type="ECO:0008006" key="4">
    <source>
        <dbReference type="Google" id="ProtNLM"/>
    </source>
</evidence>
<evidence type="ECO:0000256" key="1">
    <source>
        <dbReference type="SAM" id="Phobius"/>
    </source>
</evidence>
<feature type="transmembrane region" description="Helical" evidence="1">
    <location>
        <begin position="105"/>
        <end position="124"/>
    </location>
</feature>
<sequence length="149" mass="17187">MIFTRRLHVRLSLVLILTVLSHFVLNSSLYSGEVWCFGEDGHVAMESANHHHNHEFSHRVKHAAEETEQMSMGKSHCTDIAYPNADQISNIDSIKDFSKHFLNDWVLTLGAILFILSDFCPLIFRLHYSRQRHFVDSGQRALRSIVLLN</sequence>
<protein>
    <recommendedName>
        <fullName evidence="4">DUF2946 domain-containing protein</fullName>
    </recommendedName>
</protein>
<feature type="transmembrane region" description="Helical" evidence="1">
    <location>
        <begin position="7"/>
        <end position="25"/>
    </location>
</feature>
<reference evidence="2 3" key="1">
    <citation type="journal article" date="2019" name="Antonie Van Leeuwenhoek">
        <title>Description of 'Ca. Methylobacter oryzae' KRF1, a novel species from the environmentally important Methylobacter clade 2.</title>
        <authorList>
            <person name="Khatri K."/>
            <person name="Mohite J.A."/>
            <person name="Pandit P.S."/>
            <person name="Bahulikar R."/>
            <person name="Rahalkar M.C."/>
        </authorList>
    </citation>
    <scope>NUCLEOTIDE SEQUENCE [LARGE SCALE GENOMIC DNA]</scope>
    <source>
        <strain evidence="2 3">KRF1</strain>
    </source>
</reference>
<comment type="caution">
    <text evidence="2">The sequence shown here is derived from an EMBL/GenBank/DDBJ whole genome shotgun (WGS) entry which is preliminary data.</text>
</comment>
<evidence type="ECO:0000313" key="3">
    <source>
        <dbReference type="Proteomes" id="UP000733744"/>
    </source>
</evidence>